<dbReference type="EMBL" id="MPTD01000059">
    <property type="protein sequence ID" value="OMD43146.1"/>
    <property type="molecule type" value="Genomic_DNA"/>
</dbReference>
<evidence type="ECO:0000313" key="4">
    <source>
        <dbReference type="Proteomes" id="UP000187425"/>
    </source>
</evidence>
<sequence>MIIWINGAFGAGKTETAYELHRRLPDSFVYDPENVGYYIRANIPDVMTKSDFQDYYLWREINHSMLKYIASEYRGTIIVPMTIVNPEYWMDIAGNLINEGLEVHHFTLCASRETLLKRLGGRGEGNDSWAVQQIDRCLTGLNKDVFKDHLDTNNLTTLGVVKMIASKLDITLTPIIEEK</sequence>
<dbReference type="EMBL" id="MPTW01000062">
    <property type="protein sequence ID" value="OME63431.1"/>
    <property type="molecule type" value="Genomic_DNA"/>
</dbReference>
<evidence type="ECO:0000313" key="1">
    <source>
        <dbReference type="EMBL" id="OMD43146.1"/>
    </source>
</evidence>
<dbReference type="AlphaFoldDB" id="A0A1R0Z7J8"/>
<dbReference type="Pfam" id="PF13671">
    <property type="entry name" value="AAA_33"/>
    <property type="match status" value="1"/>
</dbReference>
<reference evidence="2 4" key="1">
    <citation type="submission" date="2016-11" db="EMBL/GenBank/DDBJ databases">
        <title>Paenibacillus species isolates.</title>
        <authorList>
            <person name="Beno S.M."/>
        </authorList>
    </citation>
    <scope>NUCLEOTIDE SEQUENCE [LARGE SCALE GENOMIC DNA]</scope>
    <source>
        <strain evidence="2 4">FSL H7-0443</strain>
        <strain evidence="1 3">FSL R5-0923</strain>
    </source>
</reference>
<dbReference type="Gene3D" id="3.40.50.300">
    <property type="entry name" value="P-loop containing nucleotide triphosphate hydrolases"/>
    <property type="match status" value="1"/>
</dbReference>
<gene>
    <name evidence="1" type="ORF">BSK51_30655</name>
    <name evidence="2" type="ORF">BSK65_29985</name>
</gene>
<dbReference type="SUPFAM" id="SSF52540">
    <property type="entry name" value="P-loop containing nucleoside triphosphate hydrolases"/>
    <property type="match status" value="1"/>
</dbReference>
<name>A0A1R0Z7J8_9BACL</name>
<dbReference type="Proteomes" id="UP000187313">
    <property type="component" value="Unassembled WGS sequence"/>
</dbReference>
<evidence type="ECO:0000313" key="2">
    <source>
        <dbReference type="EMBL" id="OME63431.1"/>
    </source>
</evidence>
<protein>
    <submittedName>
        <fullName evidence="2">Tunicamycin resistance protein</fullName>
    </submittedName>
</protein>
<dbReference type="OrthoDB" id="9799092at2"/>
<proteinExistence type="predicted"/>
<comment type="caution">
    <text evidence="2">The sequence shown here is derived from an EMBL/GenBank/DDBJ whole genome shotgun (WGS) entry which is preliminary data.</text>
</comment>
<evidence type="ECO:0000313" key="3">
    <source>
        <dbReference type="Proteomes" id="UP000187313"/>
    </source>
</evidence>
<organism evidence="2 4">
    <name type="scientific">Paenibacillus odorifer</name>
    <dbReference type="NCBI Taxonomy" id="189426"/>
    <lineage>
        <taxon>Bacteria</taxon>
        <taxon>Bacillati</taxon>
        <taxon>Bacillota</taxon>
        <taxon>Bacilli</taxon>
        <taxon>Bacillales</taxon>
        <taxon>Paenibacillaceae</taxon>
        <taxon>Paenibacillus</taxon>
    </lineage>
</organism>
<accession>A0A1R0Z7J8</accession>
<dbReference type="RefSeq" id="WP_076287119.1">
    <property type="nucleotide sequence ID" value="NZ_MPTD01000059.1"/>
</dbReference>
<keyword evidence="3" id="KW-1185">Reference proteome</keyword>
<dbReference type="InterPro" id="IPR027417">
    <property type="entry name" value="P-loop_NTPase"/>
</dbReference>
<dbReference type="Proteomes" id="UP000187425">
    <property type="component" value="Unassembled WGS sequence"/>
</dbReference>